<protein>
    <submittedName>
        <fullName evidence="1">Uncharacterized protein</fullName>
    </submittedName>
</protein>
<dbReference type="PROSITE" id="PS51257">
    <property type="entry name" value="PROKAR_LIPOPROTEIN"/>
    <property type="match status" value="1"/>
</dbReference>
<dbReference type="PATRIC" id="fig|1236046.5.peg.66"/>
<evidence type="ECO:0000313" key="1">
    <source>
        <dbReference type="EMBL" id="KUK84672.1"/>
    </source>
</evidence>
<reference evidence="2" key="1">
    <citation type="journal article" date="2015" name="MBio">
        <title>Genome-Resolved Metagenomic Analysis Reveals Roles for Candidate Phyla and Other Microbial Community Members in Biogeochemical Transformations in Oil Reservoirs.</title>
        <authorList>
            <person name="Hu P."/>
            <person name="Tom L."/>
            <person name="Singh A."/>
            <person name="Thomas B.C."/>
            <person name="Baker B.J."/>
            <person name="Piceno Y.M."/>
            <person name="Andersen G.L."/>
            <person name="Banfield J.F."/>
        </authorList>
    </citation>
    <scope>NUCLEOTIDE SEQUENCE [LARGE SCALE GENOMIC DNA]</scope>
</reference>
<comment type="caution">
    <text evidence="1">The sequence shown here is derived from an EMBL/GenBank/DDBJ whole genome shotgun (WGS) entry which is preliminary data.</text>
</comment>
<dbReference type="AlphaFoldDB" id="A0A117M506"/>
<dbReference type="EMBL" id="LGGW01000239">
    <property type="protein sequence ID" value="KUK84672.1"/>
    <property type="molecule type" value="Genomic_DNA"/>
</dbReference>
<gene>
    <name evidence="1" type="ORF">XE02_1620</name>
</gene>
<evidence type="ECO:0000313" key="2">
    <source>
        <dbReference type="Proteomes" id="UP000055014"/>
    </source>
</evidence>
<organism evidence="1 2">
    <name type="scientific">Mesotoga infera</name>
    <dbReference type="NCBI Taxonomy" id="1236046"/>
    <lineage>
        <taxon>Bacteria</taxon>
        <taxon>Thermotogati</taxon>
        <taxon>Thermotogota</taxon>
        <taxon>Thermotogae</taxon>
        <taxon>Kosmotogales</taxon>
        <taxon>Kosmotogaceae</taxon>
        <taxon>Mesotoga</taxon>
    </lineage>
</organism>
<proteinExistence type="predicted"/>
<dbReference type="Proteomes" id="UP000055014">
    <property type="component" value="Unassembled WGS sequence"/>
</dbReference>
<name>A0A117M506_9BACT</name>
<sequence>MGMLMRRSIVFSVTLCILLFAGCTGPFSPVPQRNTLSLIPGDNSFKLARGITAYFNDVQKEKVVSYELQSISERTTLIFFHESDLEVPGPLFELSHSELGVGEGQLLMVQPILSNTSFLPVETEFQSQCSRDSFSTLVRFTRLPYCLLISRADALYTAQHLPGKFLLEGDLLYHIGPNWIPSHSALYLGVDQVTAMTDGNLGLNDGVTFGESYPFLTHGYNLVEEGVFVFPNTVQNDTYVSLFKYDTYESRWLKYWSRSFSGARRYPGEITPQERRQISRYIFEAAENGALWSVGFAWSGYWDLPFTKRDLYSCVGIVEKAYESAGKNIVPFWEDMFYLNSFEQFSRTIPVPEITAGIGETIEFRVNSLLAEWQYVGYDKWSFSDHAWIWKSTNGVELETTGGTLTKKDDHCVFSWTPETTGDYPVTFRFFGEFENRTVEKTHTLTIHVVEKSS</sequence>
<accession>A0A117M506</accession>